<comment type="caution">
    <text evidence="1">The sequence shown here is derived from an EMBL/GenBank/DDBJ whole genome shotgun (WGS) entry which is preliminary data.</text>
</comment>
<name>A0A1X1FCQ0_9LACO</name>
<organism evidence="1 2">
    <name type="scientific">Lentilactobacillus parabuchneri</name>
    <dbReference type="NCBI Taxonomy" id="152331"/>
    <lineage>
        <taxon>Bacteria</taxon>
        <taxon>Bacillati</taxon>
        <taxon>Bacillota</taxon>
        <taxon>Bacilli</taxon>
        <taxon>Lactobacillales</taxon>
        <taxon>Lactobacillaceae</taxon>
        <taxon>Lentilactobacillus</taxon>
    </lineage>
</organism>
<evidence type="ECO:0008006" key="3">
    <source>
        <dbReference type="Google" id="ProtNLM"/>
    </source>
</evidence>
<accession>A0A1X1FCQ0</accession>
<dbReference type="OrthoDB" id="121684at2"/>
<reference evidence="1 2" key="1">
    <citation type="journal article" date="2017" name="Front. Microbiol.">
        <title>The Histidine Decarboxylase Gene Cluster of Lactobacillus parabuchneri Was Gained by Horizontal Gene Transfer and Is Mobile within the Species.</title>
        <authorList>
            <person name="Wuthrich D."/>
            <person name="Berthoud H."/>
            <person name="Wechsler D."/>
            <person name="Eugster E."/>
            <person name="Irmler S."/>
            <person name="Bruggmann R."/>
        </authorList>
    </citation>
    <scope>NUCLEOTIDE SEQUENCE [LARGE SCALE GENOMIC DNA]</scope>
    <source>
        <strain evidence="1 2">FAM23169</strain>
    </source>
</reference>
<dbReference type="Proteomes" id="UP000193009">
    <property type="component" value="Unassembled WGS sequence"/>
</dbReference>
<evidence type="ECO:0000313" key="2">
    <source>
        <dbReference type="Proteomes" id="UP000193009"/>
    </source>
</evidence>
<keyword evidence="2" id="KW-1185">Reference proteome</keyword>
<proteinExistence type="predicted"/>
<gene>
    <name evidence="1" type="ORF">FAM23169_02101</name>
</gene>
<protein>
    <recommendedName>
        <fullName evidence="3">Phage protein</fullName>
    </recommendedName>
</protein>
<dbReference type="EMBL" id="MSBD01000048">
    <property type="protein sequence ID" value="ORN26201.1"/>
    <property type="molecule type" value="Genomic_DNA"/>
</dbReference>
<sequence>MIKTYRKIATISAEQFDGSDKQIKKYGIRPPYPQEIGTITDEEWRPLLPTKEGLMTCHVGDWVATGINGEHWPIADDIFKKTYVEVKEK</sequence>
<evidence type="ECO:0000313" key="1">
    <source>
        <dbReference type="EMBL" id="ORN26201.1"/>
    </source>
</evidence>
<dbReference type="AlphaFoldDB" id="A0A1X1FCQ0"/>
<dbReference type="RefSeq" id="WP_084989008.1">
    <property type="nucleotide sequence ID" value="NZ_CAURXG010000020.1"/>
</dbReference>